<feature type="domain" description="Nuclear receptor-interacting protein 1 repression" evidence="3">
    <location>
        <begin position="404"/>
        <end position="722"/>
    </location>
</feature>
<dbReference type="PANTHER" id="PTHR15088:SF0">
    <property type="entry name" value="NUCLEAR RECEPTOR-INTERACTING PROTEIN 1"/>
    <property type="match status" value="1"/>
</dbReference>
<evidence type="ECO:0000259" key="4">
    <source>
        <dbReference type="Pfam" id="PF15690"/>
    </source>
</evidence>
<feature type="region of interest" description="Disordered" evidence="1">
    <location>
        <begin position="30"/>
        <end position="226"/>
    </location>
</feature>
<dbReference type="InterPro" id="IPR031406">
    <property type="entry name" value="NRIP1_RD2"/>
</dbReference>
<evidence type="ECO:0000313" key="6">
    <source>
        <dbReference type="Proteomes" id="UP000694580"/>
    </source>
</evidence>
<feature type="compositionally biased region" description="Low complexity" evidence="1">
    <location>
        <begin position="424"/>
        <end position="433"/>
    </location>
</feature>
<dbReference type="GO" id="GO:0005102">
    <property type="term" value="F:signaling receptor binding"/>
    <property type="evidence" value="ECO:0007669"/>
    <property type="project" value="InterPro"/>
</dbReference>
<gene>
    <name evidence="5" type="primary">nrip1a</name>
</gene>
<feature type="domain" description="Nuclear receptor-interacting protein 1 repression" evidence="2">
    <location>
        <begin position="27"/>
        <end position="317"/>
    </location>
</feature>
<dbReference type="Ensembl" id="ENSDCDT00010050786.1">
    <property type="protein sequence ID" value="ENSDCDP00010040872.1"/>
    <property type="gene ID" value="ENSDCDG00010026033.1"/>
</dbReference>
<dbReference type="RefSeq" id="XP_028857624.1">
    <property type="nucleotide sequence ID" value="XM_029001791.1"/>
</dbReference>
<feature type="compositionally biased region" description="Basic and acidic residues" evidence="1">
    <location>
        <begin position="844"/>
        <end position="854"/>
    </location>
</feature>
<feature type="region of interest" description="Disordered" evidence="1">
    <location>
        <begin position="773"/>
        <end position="804"/>
    </location>
</feature>
<dbReference type="PANTHER" id="PTHR15088">
    <property type="entry name" value="NUCLEAR FACTOR RIP140"/>
    <property type="match status" value="1"/>
</dbReference>
<dbReference type="GO" id="GO:0003712">
    <property type="term" value="F:transcription coregulator activity"/>
    <property type="evidence" value="ECO:0007669"/>
    <property type="project" value="InterPro"/>
</dbReference>
<feature type="region of interest" description="Disordered" evidence="1">
    <location>
        <begin position="663"/>
        <end position="687"/>
    </location>
</feature>
<dbReference type="AlphaFoldDB" id="A0AAY4D5U3"/>
<evidence type="ECO:0000259" key="3">
    <source>
        <dbReference type="Pfam" id="PF15688"/>
    </source>
</evidence>
<reference evidence="5" key="2">
    <citation type="submission" date="2025-08" db="UniProtKB">
        <authorList>
            <consortium name="Ensembl"/>
        </authorList>
    </citation>
    <scope>IDENTIFICATION</scope>
</reference>
<feature type="compositionally biased region" description="Pro residues" evidence="1">
    <location>
        <begin position="884"/>
        <end position="896"/>
    </location>
</feature>
<dbReference type="GeneID" id="114802655"/>
<name>A0AAY4D5U3_9TELE</name>
<feature type="compositionally biased region" description="Polar residues" evidence="1">
    <location>
        <begin position="127"/>
        <end position="149"/>
    </location>
</feature>
<protein>
    <recommendedName>
        <fullName evidence="7">Nuclear receptor-interacting protein 1</fullName>
    </recommendedName>
</protein>
<dbReference type="InterPro" id="IPR031405">
    <property type="entry name" value="NRIP1_RD1"/>
</dbReference>
<dbReference type="GO" id="GO:0005634">
    <property type="term" value="C:nucleus"/>
    <property type="evidence" value="ECO:0007669"/>
    <property type="project" value="InterPro"/>
</dbReference>
<organism evidence="5 6">
    <name type="scientific">Denticeps clupeoides</name>
    <name type="common">denticle herring</name>
    <dbReference type="NCBI Taxonomy" id="299321"/>
    <lineage>
        <taxon>Eukaryota</taxon>
        <taxon>Metazoa</taxon>
        <taxon>Chordata</taxon>
        <taxon>Craniata</taxon>
        <taxon>Vertebrata</taxon>
        <taxon>Euteleostomi</taxon>
        <taxon>Actinopterygii</taxon>
        <taxon>Neopterygii</taxon>
        <taxon>Teleostei</taxon>
        <taxon>Clupei</taxon>
        <taxon>Clupeiformes</taxon>
        <taxon>Denticipitoidei</taxon>
        <taxon>Denticipitidae</taxon>
        <taxon>Denticeps</taxon>
    </lineage>
</organism>
<dbReference type="Proteomes" id="UP000694580">
    <property type="component" value="Chromosome 13"/>
</dbReference>
<feature type="compositionally biased region" description="Polar residues" evidence="1">
    <location>
        <begin position="622"/>
        <end position="645"/>
    </location>
</feature>
<evidence type="ECO:0008006" key="7">
    <source>
        <dbReference type="Google" id="ProtNLM"/>
    </source>
</evidence>
<reference evidence="5" key="3">
    <citation type="submission" date="2025-09" db="UniProtKB">
        <authorList>
            <consortium name="Ensembl"/>
        </authorList>
    </citation>
    <scope>IDENTIFICATION</scope>
</reference>
<dbReference type="RefSeq" id="XP_028857625.1">
    <property type="nucleotide sequence ID" value="XM_029001792.1"/>
</dbReference>
<reference evidence="5 6" key="1">
    <citation type="submission" date="2020-06" db="EMBL/GenBank/DDBJ databases">
        <authorList>
            <consortium name="Wellcome Sanger Institute Data Sharing"/>
        </authorList>
    </citation>
    <scope>NUCLEOTIDE SEQUENCE [LARGE SCALE GENOMIC DNA]</scope>
</reference>
<dbReference type="RefSeq" id="XP_028857626.1">
    <property type="nucleotide sequence ID" value="XM_029001793.1"/>
</dbReference>
<feature type="compositionally biased region" description="Low complexity" evidence="1">
    <location>
        <begin position="327"/>
        <end position="338"/>
    </location>
</feature>
<accession>A0AAY4D5U3</accession>
<feature type="compositionally biased region" description="Basic and acidic residues" evidence="1">
    <location>
        <begin position="339"/>
        <end position="361"/>
    </location>
</feature>
<dbReference type="GO" id="GO:0006357">
    <property type="term" value="P:regulation of transcription by RNA polymerase II"/>
    <property type="evidence" value="ECO:0007669"/>
    <property type="project" value="InterPro"/>
</dbReference>
<evidence type="ECO:0000259" key="2">
    <source>
        <dbReference type="Pfam" id="PF15687"/>
    </source>
</evidence>
<feature type="region of interest" description="Disordered" evidence="1">
    <location>
        <begin position="402"/>
        <end position="469"/>
    </location>
</feature>
<feature type="region of interest" description="Disordered" evidence="1">
    <location>
        <begin position="950"/>
        <end position="977"/>
    </location>
</feature>
<proteinExistence type="predicted"/>
<evidence type="ECO:0000256" key="1">
    <source>
        <dbReference type="SAM" id="MobiDB-lite"/>
    </source>
</evidence>
<feature type="region of interest" description="Disordered" evidence="1">
    <location>
        <begin position="837"/>
        <end position="904"/>
    </location>
</feature>
<feature type="compositionally biased region" description="Polar residues" evidence="1">
    <location>
        <begin position="664"/>
        <end position="678"/>
    </location>
</feature>
<feature type="region of interest" description="Disordered" evidence="1">
    <location>
        <begin position="289"/>
        <end position="367"/>
    </location>
</feature>
<feature type="compositionally biased region" description="Basic residues" evidence="1">
    <location>
        <begin position="183"/>
        <end position="192"/>
    </location>
</feature>
<dbReference type="InterPro" id="IPR031408">
    <property type="entry name" value="NRIP1_RD4"/>
</dbReference>
<feature type="region of interest" description="Disordered" evidence="1">
    <location>
        <begin position="622"/>
        <end position="651"/>
    </location>
</feature>
<evidence type="ECO:0000313" key="5">
    <source>
        <dbReference type="Ensembl" id="ENSDCDP00010040872.1"/>
    </source>
</evidence>
<keyword evidence="6" id="KW-1185">Reference proteome</keyword>
<feature type="compositionally biased region" description="Pro residues" evidence="1">
    <location>
        <begin position="55"/>
        <end position="69"/>
    </location>
</feature>
<feature type="domain" description="Nuclear receptor-interacting protein 1 repression" evidence="4">
    <location>
        <begin position="838"/>
        <end position="1085"/>
    </location>
</feature>
<dbReference type="InterPro" id="IPR026649">
    <property type="entry name" value="NRIP1"/>
</dbReference>
<dbReference type="GeneTree" id="ENSGT00390000007999"/>
<dbReference type="Pfam" id="PF15690">
    <property type="entry name" value="NRIP1_repr_4"/>
    <property type="match status" value="1"/>
</dbReference>
<sequence length="1097" mass="118956">MTHGEEAGPEKHQDSAALTYLEGLLMHQVAGGQGATATQRCEAGHANQEQGNGKPPLPKRSTPPEPGKPVPLSGVTQHFKKARLLGSDAWAGHESKKKPPAPAAEVNGQKEDTRATLNGSPKGESTLLASLLQSFSSRWQNGALSQSMKPEQPEEEHEEGTVSPQDTKGPGPCHRPASSHLKVLVKKSKSHNNHSSSRGPYQRRRISAERHSDSPQSPSAEGLTCTERLRAVASLVNIRTSPAPSPKPSMACSQLALLLSSEAHLQQYSREQVLKAQLTARSASERLAAMATQNTQDKKQGSMGHPHKTLDTLSSLRMENGTLPHMSSGSSSPSVTSPEHSRNESSPRPTFRERRPFERANGRPSPNCSSLLLQLLNSHNSKTHINGQGHLKDDFSVFSSRGSPLLSDGEHSNPDSSLAKDNSTAESTSSSYSPIDLSLKNRTSDHTLASWSSSPALPPEGTEPSISKWKYSVPPTKVTAKGVETASSPEIRPHHKVTLLQLLLDHKSNENVNKSLDNPDLQPTVISKASGVPVVRQSVLTRCEESRRLSPQCGPASRSPTLSAKFSQCTEAGSRSSPYSVYDSFHSQSIPLDLCKNKSVPSDPSVREPAFSASKLLQNLAQCGKPSSASSPPLKTSLPHVQQHTQDTKADHPVTLLERLTAPVQLSTSTDSEGTQTKAPHEPSHPASEIENLLERRTVLQLLLGNATSKDRVGGKRKREASRGNCLETLSNKCESYTSSNSPSLDVVIKTEPSEDSQLSDQDEMVKRGLNEVAETDRGSPPSLPHLRSLNQEPEPPPTDGLLCHLLKQPRGFLSNNSPDSVKGCFLEDTQEYQGPIVPKKRKFSAEPKPHFNGRESCGISERLNKSDSTTSGMSESPESKGPKSPPEADSPPAKSPPSDSHGFNVLKQLLLSDNCLKDLSQPGCNLSSPKQTYAFNESHFQPPFCNSEHLRAHHNHSPANLQKPGDPTRHSTPGSPWRVQAAQQHIPACKPVFSHRHGEVPATWGINGGEDSQPDSPRLMRSNPILYYMLQKSNAHLLKEVQEQEGGARPCEMQVKVKEEPCADAQAFDHKLNHAAKYSEGLAGEAQRHNGSRKKC</sequence>
<dbReference type="Pfam" id="PF15687">
    <property type="entry name" value="NRIP1_repr_1"/>
    <property type="match status" value="1"/>
</dbReference>
<dbReference type="Pfam" id="PF15688">
    <property type="entry name" value="NRIP1_repr_2"/>
    <property type="match status" value="1"/>
</dbReference>